<accession>A0A932LZC1</accession>
<proteinExistence type="predicted"/>
<evidence type="ECO:0000313" key="2">
    <source>
        <dbReference type="EMBL" id="MBI3013585.1"/>
    </source>
</evidence>
<protein>
    <recommendedName>
        <fullName evidence="1">DUF7482 domain-containing protein</fullName>
    </recommendedName>
</protein>
<dbReference type="AlphaFoldDB" id="A0A932LZC1"/>
<dbReference type="Pfam" id="PF24298">
    <property type="entry name" value="DUF7482"/>
    <property type="match status" value="1"/>
</dbReference>
<evidence type="ECO:0000259" key="1">
    <source>
        <dbReference type="Pfam" id="PF24298"/>
    </source>
</evidence>
<feature type="domain" description="DUF7482" evidence="1">
    <location>
        <begin position="48"/>
        <end position="156"/>
    </location>
</feature>
<gene>
    <name evidence="2" type="ORF">HYY65_00645</name>
</gene>
<dbReference type="Proteomes" id="UP000741360">
    <property type="component" value="Unassembled WGS sequence"/>
</dbReference>
<name>A0A932LZC1_UNCTE</name>
<comment type="caution">
    <text evidence="2">The sequence shown here is derived from an EMBL/GenBank/DDBJ whole genome shotgun (WGS) entry which is preliminary data.</text>
</comment>
<reference evidence="2" key="1">
    <citation type="submission" date="2020-07" db="EMBL/GenBank/DDBJ databases">
        <title>Huge and variable diversity of episymbiotic CPR bacteria and DPANN archaea in groundwater ecosystems.</title>
        <authorList>
            <person name="He C.Y."/>
            <person name="Keren R."/>
            <person name="Whittaker M."/>
            <person name="Farag I.F."/>
            <person name="Doudna J."/>
            <person name="Cate J.H.D."/>
            <person name="Banfield J.F."/>
        </authorList>
    </citation>
    <scope>NUCLEOTIDE SEQUENCE</scope>
    <source>
        <strain evidence="2">NC_groundwater_717_Ag_S-0.2um_59_8</strain>
    </source>
</reference>
<evidence type="ECO:0000313" key="3">
    <source>
        <dbReference type="Proteomes" id="UP000741360"/>
    </source>
</evidence>
<organism evidence="2 3">
    <name type="scientific">Tectimicrobiota bacterium</name>
    <dbReference type="NCBI Taxonomy" id="2528274"/>
    <lineage>
        <taxon>Bacteria</taxon>
        <taxon>Pseudomonadati</taxon>
        <taxon>Nitrospinota/Tectimicrobiota group</taxon>
        <taxon>Candidatus Tectimicrobiota</taxon>
    </lineage>
</organism>
<dbReference type="InterPro" id="IPR055905">
    <property type="entry name" value="DUF7482"/>
</dbReference>
<sequence length="182" mass="19648">MRKWAQFAVLLAALFTGYAAGYFVKTPPAAGQMTGMGTVTGPTVPPVRGYSEGEEILFLHTEASDSKVAKMLTDMMKSPVLVVPSLARIPEVTLANVYVFTNGVKGGGPFGFQPDVFDYPPNMQGYSPLRALNLIVWKEEKSARVLKSAAAVKEAEARGEVTIERPGIVVNMPMLTWPGGQR</sequence>
<dbReference type="EMBL" id="JACPSX010000009">
    <property type="protein sequence ID" value="MBI3013585.1"/>
    <property type="molecule type" value="Genomic_DNA"/>
</dbReference>